<feature type="signal peptide" evidence="14">
    <location>
        <begin position="1"/>
        <end position="21"/>
    </location>
</feature>
<gene>
    <name evidence="16" type="ordered locus">AXX17_At5g36580</name>
</gene>
<dbReference type="ExpressionAtlas" id="A0A178UQ18">
    <property type="expression patterns" value="baseline and differential"/>
</dbReference>
<comment type="similarity">
    <text evidence="3">Belongs to the germin family.</text>
</comment>
<organism evidence="16 17">
    <name type="scientific">Arabidopsis thaliana</name>
    <name type="common">Mouse-ear cress</name>
    <dbReference type="NCBI Taxonomy" id="3702"/>
    <lineage>
        <taxon>Eukaryota</taxon>
        <taxon>Viridiplantae</taxon>
        <taxon>Streptophyta</taxon>
        <taxon>Embryophyta</taxon>
        <taxon>Tracheophyta</taxon>
        <taxon>Spermatophyta</taxon>
        <taxon>Magnoliopsida</taxon>
        <taxon>eudicotyledons</taxon>
        <taxon>Gunneridae</taxon>
        <taxon>Pentapetalae</taxon>
        <taxon>rosids</taxon>
        <taxon>malvids</taxon>
        <taxon>Brassicales</taxon>
        <taxon>Brassicaceae</taxon>
        <taxon>Camelineae</taxon>
        <taxon>Arabidopsis</taxon>
    </lineage>
</organism>
<dbReference type="PRINTS" id="PR00325">
    <property type="entry name" value="GERMIN"/>
</dbReference>
<comment type="function">
    <text evidence="1">May play a role in plant defense. Probably has no oxalate oxidase activity even if the active site is conserved.</text>
</comment>
<feature type="compositionally biased region" description="Basic and acidic residues" evidence="13">
    <location>
        <begin position="201"/>
        <end position="212"/>
    </location>
</feature>
<dbReference type="GO" id="GO:0030145">
    <property type="term" value="F:manganese ion binding"/>
    <property type="evidence" value="ECO:0007669"/>
    <property type="project" value="InterPro"/>
</dbReference>
<dbReference type="SMART" id="SM00835">
    <property type="entry name" value="Cupin_1"/>
    <property type="match status" value="1"/>
</dbReference>
<evidence type="ECO:0000259" key="15">
    <source>
        <dbReference type="SMART" id="SM00835"/>
    </source>
</evidence>
<dbReference type="InterPro" id="IPR011051">
    <property type="entry name" value="RmlC_Cupin_sf"/>
</dbReference>
<evidence type="ECO:0000256" key="4">
    <source>
        <dbReference type="ARBA" id="ARBA00022523"/>
    </source>
</evidence>
<dbReference type="GO" id="GO:0048046">
    <property type="term" value="C:apoplast"/>
    <property type="evidence" value="ECO:0007669"/>
    <property type="project" value="UniProtKB-SubCell"/>
</dbReference>
<feature type="binding site" evidence="11">
    <location>
        <position position="308"/>
    </location>
    <ligand>
        <name>oxalate</name>
        <dbReference type="ChEBI" id="CHEBI:30623"/>
    </ligand>
</feature>
<reference evidence="17" key="1">
    <citation type="journal article" date="2016" name="Proc. Natl. Acad. Sci. U.S.A.">
        <title>Chromosome-level assembly of Arabidopsis thaliana Ler reveals the extent of translocation and inversion polymorphisms.</title>
        <authorList>
            <person name="Zapata L."/>
            <person name="Ding J."/>
            <person name="Willing E.M."/>
            <person name="Hartwig B."/>
            <person name="Bezdan D."/>
            <person name="Jiao W.B."/>
            <person name="Patel V."/>
            <person name="Velikkakam James G."/>
            <person name="Koornneef M."/>
            <person name="Ossowski S."/>
            <person name="Schneeberger K."/>
        </authorList>
    </citation>
    <scope>NUCLEOTIDE SEQUENCE [LARGE SCALE GENOMIC DNA]</scope>
    <source>
        <strain evidence="17">cv. Landsberg erecta</strain>
    </source>
</reference>
<keyword evidence="7 14" id="KW-0732">Signal</keyword>
<proteinExistence type="inferred from homology"/>
<keyword evidence="8" id="KW-1015">Disulfide bond</keyword>
<dbReference type="InterPro" id="IPR014710">
    <property type="entry name" value="RmlC-like_jellyroll"/>
</dbReference>
<evidence type="ECO:0000256" key="9">
    <source>
        <dbReference type="ARBA" id="ARBA00023180"/>
    </source>
</evidence>
<protein>
    <recommendedName>
        <fullName evidence="15">Cupin type-1 domain-containing protein</fullName>
    </recommendedName>
</protein>
<evidence type="ECO:0000256" key="10">
    <source>
        <dbReference type="ARBA" id="ARBA00023211"/>
    </source>
</evidence>
<dbReference type="Proteomes" id="UP000078284">
    <property type="component" value="Chromosome 5"/>
</dbReference>
<dbReference type="CDD" id="cd02241">
    <property type="entry name" value="cupin_OxOx"/>
    <property type="match status" value="1"/>
</dbReference>
<sequence>MKVSMSLILITLSALVTIAKAYDPSPLQDFCVAIDDPKNGGTQMDQETKPGYEPDRIPHSVFATSVTPKQEWSIQSNESLFSIHMGDHSFSKMYKSGELTNFEYTASPYISYYNNNIDNKIAPTDAGTKEVNITMVETGPKTGNRDGLTNVPKPDPRQQIPISPTKSCHSETSNNSTTSFAFPTLGEYQQERKTSLNTKSESGKRELSRLDSKTGLYPDDSKQGGAGAGVIAVQETRDIRQVFVNGRFCKDPKRVDAKDFFFSGLNVPGNTNNQVGSNVTTVNVDQIPGLNTMGISLVRIDYAPHGQNPPHTHPRGSEILVLVEGTLYVGFVSSNQDNNRLFAKVLHPGDVFVFPIGMIHFQVNVGKIPAVAFAGLSSQNAGVITIANTVFGSNPPIYPELLARAFQLDASVVKELQAKFGSI</sequence>
<dbReference type="FunFam" id="2.60.120.10:FF:000005">
    <property type="entry name" value="Germin-like protein subfamily 1 member 8"/>
    <property type="match status" value="1"/>
</dbReference>
<evidence type="ECO:0000256" key="11">
    <source>
        <dbReference type="PIRSR" id="PIRSR601929-1"/>
    </source>
</evidence>
<dbReference type="InterPro" id="IPR006045">
    <property type="entry name" value="Cupin_1"/>
</dbReference>
<feature type="binding site" evidence="12">
    <location>
        <position position="311"/>
    </location>
    <ligand>
        <name>Mn(2+)</name>
        <dbReference type="ChEBI" id="CHEBI:29035"/>
    </ligand>
</feature>
<keyword evidence="5" id="KW-0964">Secreted</keyword>
<dbReference type="SUPFAM" id="SSF51182">
    <property type="entry name" value="RmlC-like cupins"/>
    <property type="match status" value="1"/>
</dbReference>
<evidence type="ECO:0000256" key="5">
    <source>
        <dbReference type="ARBA" id="ARBA00022525"/>
    </source>
</evidence>
<dbReference type="Pfam" id="PF00190">
    <property type="entry name" value="Cupin_1"/>
    <property type="match status" value="1"/>
</dbReference>
<dbReference type="AlphaFoldDB" id="A0A178UQ18"/>
<keyword evidence="4" id="KW-0052">Apoplast</keyword>
<feature type="binding site" evidence="11">
    <location>
        <position position="313"/>
    </location>
    <ligand>
        <name>oxalate</name>
        <dbReference type="ChEBI" id="CHEBI:30623"/>
    </ligand>
</feature>
<feature type="chain" id="PRO_5008094165" description="Cupin type-1 domain-containing protein" evidence="14">
    <location>
        <begin position="22"/>
        <end position="423"/>
    </location>
</feature>
<evidence type="ECO:0000256" key="3">
    <source>
        <dbReference type="ARBA" id="ARBA00007456"/>
    </source>
</evidence>
<feature type="domain" description="Cupin type-1" evidence="15">
    <location>
        <begin position="263"/>
        <end position="414"/>
    </location>
</feature>
<feature type="region of interest" description="Disordered" evidence="13">
    <location>
        <begin position="137"/>
        <end position="226"/>
    </location>
</feature>
<comment type="caution">
    <text evidence="16">The sequence shown here is derived from an EMBL/GenBank/DDBJ whole genome shotgun (WGS) entry which is preliminary data.</text>
</comment>
<evidence type="ECO:0000256" key="14">
    <source>
        <dbReference type="SAM" id="SignalP"/>
    </source>
</evidence>
<comment type="subcellular location">
    <subcellularLocation>
        <location evidence="2">Secreted</location>
        <location evidence="2">Extracellular space</location>
        <location evidence="2">Apoplast</location>
    </subcellularLocation>
</comment>
<dbReference type="PANTHER" id="PTHR31238">
    <property type="entry name" value="GERMIN-LIKE PROTEIN SUBFAMILY 3 MEMBER 3"/>
    <property type="match status" value="1"/>
</dbReference>
<keyword evidence="9" id="KW-0325">Glycoprotein</keyword>
<dbReference type="EMBL" id="LUHQ01000005">
    <property type="protein sequence ID" value="OAO95092.1"/>
    <property type="molecule type" value="Genomic_DNA"/>
</dbReference>
<evidence type="ECO:0000256" key="1">
    <source>
        <dbReference type="ARBA" id="ARBA00003629"/>
    </source>
</evidence>
<evidence type="ECO:0000256" key="7">
    <source>
        <dbReference type="ARBA" id="ARBA00022729"/>
    </source>
</evidence>
<feature type="compositionally biased region" description="Polar residues" evidence="13">
    <location>
        <begin position="160"/>
        <end position="181"/>
    </location>
</feature>
<dbReference type="InterPro" id="IPR001929">
    <property type="entry name" value="Germin"/>
</dbReference>
<evidence type="ECO:0000313" key="16">
    <source>
        <dbReference type="EMBL" id="OAO95092.1"/>
    </source>
</evidence>
<dbReference type="InterPro" id="IPR019780">
    <property type="entry name" value="Germin_Mn-BS"/>
</dbReference>
<evidence type="ECO:0000256" key="6">
    <source>
        <dbReference type="ARBA" id="ARBA00022723"/>
    </source>
</evidence>
<accession>A0A178UQ18</accession>
<feature type="binding site" evidence="12">
    <location>
        <position position="318"/>
    </location>
    <ligand>
        <name>Mn(2+)</name>
        <dbReference type="ChEBI" id="CHEBI:29035"/>
    </ligand>
</feature>
<feature type="binding site" evidence="12">
    <location>
        <position position="360"/>
    </location>
    <ligand>
        <name>Mn(2+)</name>
        <dbReference type="ChEBI" id="CHEBI:29035"/>
    </ligand>
</feature>
<dbReference type="Gene3D" id="2.60.120.10">
    <property type="entry name" value="Jelly Rolls"/>
    <property type="match status" value="1"/>
</dbReference>
<evidence type="ECO:0000313" key="17">
    <source>
        <dbReference type="Proteomes" id="UP000078284"/>
    </source>
</evidence>
<keyword evidence="10 11" id="KW-0464">Manganese</keyword>
<dbReference type="PROSITE" id="PS00725">
    <property type="entry name" value="GERMIN"/>
    <property type="match status" value="1"/>
</dbReference>
<keyword evidence="6 11" id="KW-0479">Metal-binding</keyword>
<evidence type="ECO:0000256" key="2">
    <source>
        <dbReference type="ARBA" id="ARBA00004271"/>
    </source>
</evidence>
<evidence type="ECO:0000256" key="13">
    <source>
        <dbReference type="SAM" id="MobiDB-lite"/>
    </source>
</evidence>
<name>A0A178UQ18_ARATH</name>
<feature type="binding site" evidence="12">
    <location>
        <position position="313"/>
    </location>
    <ligand>
        <name>Mn(2+)</name>
        <dbReference type="ChEBI" id="CHEBI:29035"/>
    </ligand>
</feature>
<feature type="binding site" evidence="11">
    <location>
        <position position="318"/>
    </location>
    <ligand>
        <name>oxalate</name>
        <dbReference type="ChEBI" id="CHEBI:30623"/>
    </ligand>
</feature>
<evidence type="ECO:0000256" key="8">
    <source>
        <dbReference type="ARBA" id="ARBA00023157"/>
    </source>
</evidence>
<evidence type="ECO:0000256" key="12">
    <source>
        <dbReference type="PIRSR" id="PIRSR601929-2"/>
    </source>
</evidence>